<dbReference type="InterPro" id="IPR013818">
    <property type="entry name" value="Lipase"/>
</dbReference>
<name>A0ABM1VXF2_APLCA</name>
<comment type="subcellular location">
    <subcellularLocation>
        <location evidence="1">Secreted</location>
    </subcellularLocation>
</comment>
<gene>
    <name evidence="7" type="primary">LOC101852976</name>
</gene>
<dbReference type="InterPro" id="IPR029058">
    <property type="entry name" value="AB_hydrolase_fold"/>
</dbReference>
<dbReference type="Proteomes" id="UP000694888">
    <property type="component" value="Unplaced"/>
</dbReference>
<keyword evidence="3" id="KW-0964">Secreted</keyword>
<dbReference type="InterPro" id="IPR000734">
    <property type="entry name" value="TAG_lipase"/>
</dbReference>
<evidence type="ECO:0000313" key="6">
    <source>
        <dbReference type="Proteomes" id="UP000694888"/>
    </source>
</evidence>
<dbReference type="InterPro" id="IPR033906">
    <property type="entry name" value="Lipase_N"/>
</dbReference>
<feature type="domain" description="Lipase" evidence="5">
    <location>
        <begin position="26"/>
        <end position="262"/>
    </location>
</feature>
<dbReference type="PRINTS" id="PR00821">
    <property type="entry name" value="TAGLIPASE"/>
</dbReference>
<keyword evidence="6" id="KW-1185">Reference proteome</keyword>
<evidence type="ECO:0000256" key="1">
    <source>
        <dbReference type="ARBA" id="ARBA00004613"/>
    </source>
</evidence>
<evidence type="ECO:0000313" key="7">
    <source>
        <dbReference type="RefSeq" id="XP_035827095.1"/>
    </source>
</evidence>
<dbReference type="PANTHER" id="PTHR11610">
    <property type="entry name" value="LIPASE"/>
    <property type="match status" value="1"/>
</dbReference>
<reference evidence="7" key="1">
    <citation type="submission" date="2025-08" db="UniProtKB">
        <authorList>
            <consortium name="RefSeq"/>
        </authorList>
    </citation>
    <scope>IDENTIFICATION</scope>
</reference>
<evidence type="ECO:0000256" key="4">
    <source>
        <dbReference type="RuleBase" id="RU004262"/>
    </source>
</evidence>
<comment type="similarity">
    <text evidence="2 4">Belongs to the AB hydrolase superfamily. Lipase family.</text>
</comment>
<accession>A0ABM1VXF2</accession>
<dbReference type="RefSeq" id="XP_035827095.1">
    <property type="nucleotide sequence ID" value="XM_035971202.1"/>
</dbReference>
<dbReference type="Gene3D" id="3.40.50.1820">
    <property type="entry name" value="alpha/beta hydrolase"/>
    <property type="match status" value="1"/>
</dbReference>
<organism evidence="6 7">
    <name type="scientific">Aplysia californica</name>
    <name type="common">California sea hare</name>
    <dbReference type="NCBI Taxonomy" id="6500"/>
    <lineage>
        <taxon>Eukaryota</taxon>
        <taxon>Metazoa</taxon>
        <taxon>Spiralia</taxon>
        <taxon>Lophotrochozoa</taxon>
        <taxon>Mollusca</taxon>
        <taxon>Gastropoda</taxon>
        <taxon>Heterobranchia</taxon>
        <taxon>Euthyneura</taxon>
        <taxon>Tectipleura</taxon>
        <taxon>Aplysiida</taxon>
        <taxon>Aplysioidea</taxon>
        <taxon>Aplysiidae</taxon>
        <taxon>Aplysia</taxon>
    </lineage>
</organism>
<dbReference type="GeneID" id="101852976"/>
<dbReference type="Pfam" id="PF00151">
    <property type="entry name" value="Lipase"/>
    <property type="match status" value="1"/>
</dbReference>
<evidence type="ECO:0000256" key="3">
    <source>
        <dbReference type="ARBA" id="ARBA00022525"/>
    </source>
</evidence>
<protein>
    <submittedName>
        <fullName evidence="7">Pancreatic lipase-related protein 2</fullName>
    </submittedName>
</protein>
<dbReference type="CDD" id="cd00707">
    <property type="entry name" value="Pancreat_lipase_like"/>
    <property type="match status" value="1"/>
</dbReference>
<proteinExistence type="inferred from homology"/>
<evidence type="ECO:0000259" key="5">
    <source>
        <dbReference type="Pfam" id="PF00151"/>
    </source>
</evidence>
<dbReference type="PANTHER" id="PTHR11610:SF173">
    <property type="entry name" value="LIPASE DOMAIN-CONTAINING PROTEIN-RELATED"/>
    <property type="match status" value="1"/>
</dbReference>
<dbReference type="SUPFAM" id="SSF53474">
    <property type="entry name" value="alpha/beta-Hydrolases"/>
    <property type="match status" value="1"/>
</dbReference>
<sequence>MSIYLILYKSAYLYTLYTTLFVSFQGDFNVVLVGWARGAAFPDYEQAVANTRLVGAEIKVVVNEMVAEGLNLNDVHLIGHSLGAQTSGTAGKLLNGQVGRITGLDPARPSYEFLHEDVRLDAKDAKFVDIIHTNSEAEPEGQRYGYGVHQESGTVDFYVNGGRKQPGCHDIYVSSILGSLVGKRRSLADLFACSHGRSHQYFLESIKSQCTFTAYKCDSYENFETGQCNSCANNACNVMGLNTDPNKALGSLYLDTNSTSPYCSQTAGPLYGSE</sequence>
<evidence type="ECO:0000256" key="2">
    <source>
        <dbReference type="ARBA" id="ARBA00010701"/>
    </source>
</evidence>